<evidence type="ECO:0000313" key="3">
    <source>
        <dbReference type="Proteomes" id="UP000289152"/>
    </source>
</evidence>
<protein>
    <submittedName>
        <fullName evidence="2">Uncharacterized protein</fullName>
    </submittedName>
</protein>
<organism evidence="2 3">
    <name type="scientific">Tremella mesenterica</name>
    <name type="common">Jelly fungus</name>
    <dbReference type="NCBI Taxonomy" id="5217"/>
    <lineage>
        <taxon>Eukaryota</taxon>
        <taxon>Fungi</taxon>
        <taxon>Dikarya</taxon>
        <taxon>Basidiomycota</taxon>
        <taxon>Agaricomycotina</taxon>
        <taxon>Tremellomycetes</taxon>
        <taxon>Tremellales</taxon>
        <taxon>Tremellaceae</taxon>
        <taxon>Tremella</taxon>
    </lineage>
</organism>
<feature type="region of interest" description="Disordered" evidence="1">
    <location>
        <begin position="1"/>
        <end position="25"/>
    </location>
</feature>
<feature type="compositionally biased region" description="Polar residues" evidence="1">
    <location>
        <begin position="7"/>
        <end position="25"/>
    </location>
</feature>
<dbReference type="AlphaFoldDB" id="A0A4Q1BAR4"/>
<keyword evidence="3" id="KW-1185">Reference proteome</keyword>
<dbReference type="InParanoid" id="A0A4Q1BAR4"/>
<comment type="caution">
    <text evidence="2">The sequence shown here is derived from an EMBL/GenBank/DDBJ whole genome shotgun (WGS) entry which is preliminary data.</text>
</comment>
<proteinExistence type="predicted"/>
<dbReference type="EMBL" id="SDIL01000199">
    <property type="protein sequence ID" value="RXK34746.1"/>
    <property type="molecule type" value="Genomic_DNA"/>
</dbReference>
<name>A0A4Q1BAR4_TREME</name>
<accession>A0A4Q1BAR4</accession>
<reference evidence="2 3" key="1">
    <citation type="submission" date="2016-06" db="EMBL/GenBank/DDBJ databases">
        <title>Evolution of pathogenesis and genome organization in the Tremellales.</title>
        <authorList>
            <person name="Cuomo C."/>
            <person name="Litvintseva A."/>
            <person name="Heitman J."/>
            <person name="Chen Y."/>
            <person name="Sun S."/>
            <person name="Springer D."/>
            <person name="Dromer F."/>
            <person name="Young S."/>
            <person name="Zeng Q."/>
            <person name="Chapman S."/>
            <person name="Gujja S."/>
            <person name="Saif S."/>
            <person name="Birren B."/>
        </authorList>
    </citation>
    <scope>NUCLEOTIDE SEQUENCE [LARGE SCALE GENOMIC DNA]</scope>
    <source>
        <strain evidence="2 3">ATCC 28783</strain>
    </source>
</reference>
<dbReference type="Proteomes" id="UP000289152">
    <property type="component" value="Unassembled WGS sequence"/>
</dbReference>
<evidence type="ECO:0000313" key="2">
    <source>
        <dbReference type="EMBL" id="RXK34746.1"/>
    </source>
</evidence>
<feature type="region of interest" description="Disordered" evidence="1">
    <location>
        <begin position="82"/>
        <end position="103"/>
    </location>
</feature>
<gene>
    <name evidence="2" type="ORF">M231_07998</name>
</gene>
<sequence>MTRNHRSQSLSLSSPTQGTCVTSQAALKEATRRGDYYLGRYKAVKEELLLVKSKLKAYQIENLTISSRQSSSSTYSVVSTASATIDGHDKPRPRPIPIDPSRQFWTGMGEAVKESAMFKRIRKELGEGEDI</sequence>
<evidence type="ECO:0000256" key="1">
    <source>
        <dbReference type="SAM" id="MobiDB-lite"/>
    </source>
</evidence>